<comment type="similarity">
    <text evidence="1">Belongs to the TolB family.</text>
</comment>
<dbReference type="Pfam" id="PF26549">
    <property type="entry name" value="Tricorn_N"/>
    <property type="match status" value="1"/>
</dbReference>
<dbReference type="InterPro" id="IPR011659">
    <property type="entry name" value="WD40"/>
</dbReference>
<dbReference type="SUPFAM" id="SSF69304">
    <property type="entry name" value="Tricorn protease N-terminal domain"/>
    <property type="match status" value="1"/>
</dbReference>
<keyword evidence="3" id="KW-0732">Signal</keyword>
<evidence type="ECO:0000256" key="1">
    <source>
        <dbReference type="ARBA" id="ARBA00009820"/>
    </source>
</evidence>
<keyword evidence="5" id="KW-1185">Reference proteome</keyword>
<dbReference type="Pfam" id="PF07676">
    <property type="entry name" value="PD40"/>
    <property type="match status" value="3"/>
</dbReference>
<organism evidence="4 5">
    <name type="scientific">Nannocystis pusilla</name>
    <dbReference type="NCBI Taxonomy" id="889268"/>
    <lineage>
        <taxon>Bacteria</taxon>
        <taxon>Pseudomonadati</taxon>
        <taxon>Myxococcota</taxon>
        <taxon>Polyangia</taxon>
        <taxon>Nannocystales</taxon>
        <taxon>Nannocystaceae</taxon>
        <taxon>Nannocystis</taxon>
    </lineage>
</organism>
<reference evidence="4" key="1">
    <citation type="submission" date="2022-11" db="EMBL/GenBank/DDBJ databases">
        <title>Minimal conservation of predation-associated metabolite biosynthetic gene clusters underscores biosynthetic potential of Myxococcota including descriptions for ten novel species: Archangium lansinium sp. nov., Myxococcus landrumus sp. nov., Nannocystis bai.</title>
        <authorList>
            <person name="Ahearne A."/>
            <person name="Stevens C."/>
            <person name="Phillips K."/>
        </authorList>
    </citation>
    <scope>NUCLEOTIDE SEQUENCE</scope>
    <source>
        <strain evidence="4">Na p29</strain>
    </source>
</reference>
<comment type="caution">
    <text evidence="4">The sequence shown here is derived from an EMBL/GenBank/DDBJ whole genome shotgun (WGS) entry which is preliminary data.</text>
</comment>
<dbReference type="AlphaFoldDB" id="A0A9X3EWK0"/>
<evidence type="ECO:0000313" key="5">
    <source>
        <dbReference type="Proteomes" id="UP001150924"/>
    </source>
</evidence>
<feature type="chain" id="PRO_5040925242" evidence="3">
    <location>
        <begin position="20"/>
        <end position="402"/>
    </location>
</feature>
<dbReference type="PANTHER" id="PTHR36842:SF1">
    <property type="entry name" value="PROTEIN TOLB"/>
    <property type="match status" value="1"/>
</dbReference>
<gene>
    <name evidence="4" type="ORF">OV079_38830</name>
</gene>
<dbReference type="InterPro" id="IPR011042">
    <property type="entry name" value="6-blade_b-propeller_TolB-like"/>
</dbReference>
<feature type="region of interest" description="Disordered" evidence="2">
    <location>
        <begin position="295"/>
        <end position="314"/>
    </location>
</feature>
<sequence length="402" mass="42715">MHRRFTILPSVVLGGALLAACGGGTESPAKPAPAAPTAPATSVEASVPAPALPPVPVTPPLTADERAVAPGRIYFLAEREGGATIDVILPSGQGAKTMLQGTAGDGPPSVLPGPVAPGGELMAIITVDEHEGAHFERIEVRPLGAEGELGEPLWRSDAAPQVRSPAWSPDGRTLAFEAAFSSFRDIYAVDLADRTKPKLNRLTDHPAGNYEPAWSPDGRRIAFVSSRDGNAEIYVMHADGSEPQRVTHFQLDDWGPTWSKDGGLLAFVSNRESADRIFLCKPDGSELRRLTAEKAAPDAKFEPAEAEPTFTPDGQGLVFSTRTGSQQGALRCADLATGAITPLTAGTSFDREPTFSPDGKLLVFASDRDGDPELYLMRPDGTGVTRLTERKGVDWLPRWSPR</sequence>
<dbReference type="PANTHER" id="PTHR36842">
    <property type="entry name" value="PROTEIN TOLB HOMOLOG"/>
    <property type="match status" value="1"/>
</dbReference>
<protein>
    <submittedName>
        <fullName evidence="4">TolB protein protein</fullName>
    </submittedName>
</protein>
<evidence type="ECO:0000313" key="4">
    <source>
        <dbReference type="EMBL" id="MCY1011416.1"/>
    </source>
</evidence>
<accession>A0A9X3EWK0</accession>
<dbReference type="Proteomes" id="UP001150924">
    <property type="component" value="Unassembled WGS sequence"/>
</dbReference>
<name>A0A9X3EWK0_9BACT</name>
<proteinExistence type="inferred from homology"/>
<evidence type="ECO:0000256" key="3">
    <source>
        <dbReference type="SAM" id="SignalP"/>
    </source>
</evidence>
<dbReference type="PROSITE" id="PS51257">
    <property type="entry name" value="PROKAR_LIPOPROTEIN"/>
    <property type="match status" value="1"/>
</dbReference>
<dbReference type="Gene3D" id="2.120.10.30">
    <property type="entry name" value="TolB, C-terminal domain"/>
    <property type="match status" value="2"/>
</dbReference>
<evidence type="ECO:0000256" key="2">
    <source>
        <dbReference type="SAM" id="MobiDB-lite"/>
    </source>
</evidence>
<dbReference type="EMBL" id="JAPNKE010000002">
    <property type="protein sequence ID" value="MCY1011416.1"/>
    <property type="molecule type" value="Genomic_DNA"/>
</dbReference>
<dbReference type="RefSeq" id="WP_267774684.1">
    <property type="nucleotide sequence ID" value="NZ_JAPNKE010000002.1"/>
</dbReference>
<feature type="signal peptide" evidence="3">
    <location>
        <begin position="1"/>
        <end position="19"/>
    </location>
</feature>